<reference evidence="6 7" key="1">
    <citation type="submission" date="2018-11" db="EMBL/GenBank/DDBJ databases">
        <title>Complete genome sequence of Paenibacillus baekrokdamisoli strain KCTC 33723.</title>
        <authorList>
            <person name="Kang S.W."/>
            <person name="Lee K.C."/>
            <person name="Kim K.K."/>
            <person name="Kim J.S."/>
            <person name="Kim D.S."/>
            <person name="Ko S.H."/>
            <person name="Yang S.H."/>
            <person name="Lee J.S."/>
        </authorList>
    </citation>
    <scope>NUCLEOTIDE SEQUENCE [LARGE SCALE GENOMIC DNA]</scope>
    <source>
        <strain evidence="6 7">KCTC 33723</strain>
    </source>
</reference>
<dbReference type="SUPFAM" id="SSF58104">
    <property type="entry name" value="Methyl-accepting chemotaxis protein (MCP) signaling domain"/>
    <property type="match status" value="1"/>
</dbReference>
<dbReference type="InterPro" id="IPR004090">
    <property type="entry name" value="Chemotax_Me-accpt_rcpt"/>
</dbReference>
<dbReference type="SMART" id="SM00283">
    <property type="entry name" value="MA"/>
    <property type="match status" value="1"/>
</dbReference>
<dbReference type="GO" id="GO:0006935">
    <property type="term" value="P:chemotaxis"/>
    <property type="evidence" value="ECO:0007669"/>
    <property type="project" value="InterPro"/>
</dbReference>
<dbReference type="Gene3D" id="1.10.287.950">
    <property type="entry name" value="Methyl-accepting chemotaxis protein"/>
    <property type="match status" value="1"/>
</dbReference>
<dbReference type="Pfam" id="PF00015">
    <property type="entry name" value="MCPsignal"/>
    <property type="match status" value="1"/>
</dbReference>
<proteinExistence type="inferred from homology"/>
<keyword evidence="3" id="KW-0472">Membrane</keyword>
<evidence type="ECO:0000256" key="2">
    <source>
        <dbReference type="ARBA" id="ARBA00022475"/>
    </source>
</evidence>
<dbReference type="Proteomes" id="UP000275368">
    <property type="component" value="Chromosome"/>
</dbReference>
<gene>
    <name evidence="6" type="ORF">Back11_45440</name>
</gene>
<dbReference type="PRINTS" id="PR00260">
    <property type="entry name" value="CHEMTRNSDUCR"/>
</dbReference>
<name>A0A3G9JJL0_9BACL</name>
<comment type="subcellular location">
    <subcellularLocation>
        <location evidence="1">Cell membrane</location>
    </subcellularLocation>
</comment>
<dbReference type="PANTHER" id="PTHR32089:SF112">
    <property type="entry name" value="LYSOZYME-LIKE PROTEIN-RELATED"/>
    <property type="match status" value="1"/>
</dbReference>
<dbReference type="PANTHER" id="PTHR32089">
    <property type="entry name" value="METHYL-ACCEPTING CHEMOTAXIS PROTEIN MCPB"/>
    <property type="match status" value="1"/>
</dbReference>
<dbReference type="OrthoDB" id="369835at2"/>
<dbReference type="CDD" id="cd11386">
    <property type="entry name" value="MCP_signal"/>
    <property type="match status" value="1"/>
</dbReference>
<dbReference type="PROSITE" id="PS50111">
    <property type="entry name" value="CHEMOTAXIS_TRANSDUC_2"/>
    <property type="match status" value="1"/>
</dbReference>
<dbReference type="CDD" id="cd06225">
    <property type="entry name" value="HAMP"/>
    <property type="match status" value="1"/>
</dbReference>
<evidence type="ECO:0000256" key="3">
    <source>
        <dbReference type="ARBA" id="ARBA00023136"/>
    </source>
</evidence>
<dbReference type="GO" id="GO:0004888">
    <property type="term" value="F:transmembrane signaling receptor activity"/>
    <property type="evidence" value="ECO:0007669"/>
    <property type="project" value="InterPro"/>
</dbReference>
<dbReference type="AlphaFoldDB" id="A0A3G9JJL0"/>
<dbReference type="Gene3D" id="6.10.340.10">
    <property type="match status" value="1"/>
</dbReference>
<dbReference type="KEGG" id="pbk:Back11_45440"/>
<evidence type="ECO:0000256" key="4">
    <source>
        <dbReference type="ARBA" id="ARBA00023224"/>
    </source>
</evidence>
<dbReference type="PROSITE" id="PS50885">
    <property type="entry name" value="HAMP"/>
    <property type="match status" value="1"/>
</dbReference>
<comment type="similarity">
    <text evidence="5">Belongs to the methyl-accepting chemotaxis (MCP) protein family.</text>
</comment>
<evidence type="ECO:0000313" key="6">
    <source>
        <dbReference type="EMBL" id="BBH23199.1"/>
    </source>
</evidence>
<keyword evidence="7" id="KW-1185">Reference proteome</keyword>
<dbReference type="GO" id="GO:0005886">
    <property type="term" value="C:plasma membrane"/>
    <property type="evidence" value="ECO:0007669"/>
    <property type="project" value="UniProtKB-SubCell"/>
</dbReference>
<dbReference type="InterPro" id="IPR003660">
    <property type="entry name" value="HAMP_dom"/>
</dbReference>
<dbReference type="InterPro" id="IPR004089">
    <property type="entry name" value="MCPsignal_dom"/>
</dbReference>
<dbReference type="RefSeq" id="WP_125662468.1">
    <property type="nucleotide sequence ID" value="NZ_AP019308.1"/>
</dbReference>
<evidence type="ECO:0000256" key="5">
    <source>
        <dbReference type="ARBA" id="ARBA00029447"/>
    </source>
</evidence>
<sequence>MITWIKKRLIARILFVMALVIILIVVGNSLIQLHNTRSAVEGAISTYNMSIAESYVKQIDTAKYADFLKDPQETDLYWTLRKELNQFRLSIGARFVYFVKVAPSSDPLLMIDGRPKGDSLASPINEKTDMPSAAVKLVLDGQRASSDLIVNPEYGTYISAFVPMKDKDGKLVGALGIDTDAAVLDHLTMQVIKESIPLYALMLVLALAALVVIMWYVANALRPLRTITASAGKMASGDLSEANEILLAHPVKSIDEIGTAYQATLLMSNHLNDRVGNIVSRIAKTSDVLSISSETFASHTNHMLVMSETVSESVQHILEGTYTQTQGAQDNAVALEELTQGIMRISESSATVSEAAAQAVDTAEAGKETINDMSRQMNNISSSAQQTLNIAKLLQDYTNEIEGTLQGIRDFADQTKLLALNASIEAARAGEHGRGFTVVAAEVRKLAEGSTAAVEQVTALLSNIGREAGRISEHMDDAAMEIQEGSRLSEDAGRSFVHAVAAFRLVTQQIMEVSATVEELSAGSEEVAATVSSMASIAGEVSIETQQIQELTGQQLALMKQVYEASTELSSNTAEMREAIQQVKV</sequence>
<dbReference type="GO" id="GO:0007165">
    <property type="term" value="P:signal transduction"/>
    <property type="evidence" value="ECO:0007669"/>
    <property type="project" value="UniProtKB-KW"/>
</dbReference>
<evidence type="ECO:0000256" key="1">
    <source>
        <dbReference type="ARBA" id="ARBA00004236"/>
    </source>
</evidence>
<dbReference type="EMBL" id="AP019308">
    <property type="protein sequence ID" value="BBH23199.1"/>
    <property type="molecule type" value="Genomic_DNA"/>
</dbReference>
<keyword evidence="2" id="KW-1003">Cell membrane</keyword>
<evidence type="ECO:0000313" key="7">
    <source>
        <dbReference type="Proteomes" id="UP000275368"/>
    </source>
</evidence>
<organism evidence="6 7">
    <name type="scientific">Paenibacillus baekrokdamisoli</name>
    <dbReference type="NCBI Taxonomy" id="1712516"/>
    <lineage>
        <taxon>Bacteria</taxon>
        <taxon>Bacillati</taxon>
        <taxon>Bacillota</taxon>
        <taxon>Bacilli</taxon>
        <taxon>Bacillales</taxon>
        <taxon>Paenibacillaceae</taxon>
        <taxon>Paenibacillus</taxon>
    </lineage>
</organism>
<accession>A0A3G9JJL0</accession>
<keyword evidence="4" id="KW-0807">Transducer</keyword>
<protein>
    <submittedName>
        <fullName evidence="6">Uncharacterized protein</fullName>
    </submittedName>
</protein>